<evidence type="ECO:0000259" key="2">
    <source>
        <dbReference type="PROSITE" id="PS50821"/>
    </source>
</evidence>
<dbReference type="PANTHER" id="PTHR22891">
    <property type="entry name" value="EUKARYOTIC TRANSLATION INITIATION FACTOR 2C"/>
    <property type="match status" value="1"/>
</dbReference>
<dbReference type="Gene3D" id="2.170.260.10">
    <property type="entry name" value="paz domain"/>
    <property type="match status" value="1"/>
</dbReference>
<dbReference type="Pfam" id="PF16488">
    <property type="entry name" value="ArgoL2"/>
    <property type="match status" value="1"/>
</dbReference>
<feature type="domain" description="Piwi" evidence="3">
    <location>
        <begin position="620"/>
        <end position="933"/>
    </location>
</feature>
<proteinExistence type="predicted"/>
<dbReference type="Pfam" id="PF02171">
    <property type="entry name" value="Piwi"/>
    <property type="match status" value="1"/>
</dbReference>
<feature type="compositionally biased region" description="Gly residues" evidence="1">
    <location>
        <begin position="46"/>
        <end position="62"/>
    </location>
</feature>
<evidence type="ECO:0000259" key="3">
    <source>
        <dbReference type="PROSITE" id="PS50822"/>
    </source>
</evidence>
<dbReference type="InterPro" id="IPR045246">
    <property type="entry name" value="Piwi_ago-like"/>
</dbReference>
<dbReference type="InterPro" id="IPR012337">
    <property type="entry name" value="RNaseH-like_sf"/>
</dbReference>
<dbReference type="Gene3D" id="3.40.50.2300">
    <property type="match status" value="1"/>
</dbReference>
<evidence type="ECO:0000313" key="4">
    <source>
        <dbReference type="EMBL" id="KAL0569367.1"/>
    </source>
</evidence>
<dbReference type="SUPFAM" id="SSF53098">
    <property type="entry name" value="Ribonuclease H-like"/>
    <property type="match status" value="1"/>
</dbReference>
<dbReference type="EMBL" id="JBAHYK010001134">
    <property type="protein sequence ID" value="KAL0569367.1"/>
    <property type="molecule type" value="Genomic_DNA"/>
</dbReference>
<dbReference type="InterPro" id="IPR032474">
    <property type="entry name" value="Argonaute_N"/>
</dbReference>
<dbReference type="InterPro" id="IPR036397">
    <property type="entry name" value="RNaseH_sf"/>
</dbReference>
<feature type="region of interest" description="Disordered" evidence="1">
    <location>
        <begin position="1"/>
        <end position="74"/>
    </location>
</feature>
<dbReference type="Pfam" id="PF02170">
    <property type="entry name" value="PAZ"/>
    <property type="match status" value="1"/>
</dbReference>
<name>A0ABR3F2E4_9AGAR</name>
<dbReference type="CDD" id="cd02846">
    <property type="entry name" value="PAZ_argonaute_like"/>
    <property type="match status" value="1"/>
</dbReference>
<comment type="caution">
    <text evidence="4">The sequence shown here is derived from an EMBL/GenBank/DDBJ whole genome shotgun (WGS) entry which is preliminary data.</text>
</comment>
<dbReference type="SMART" id="SM00950">
    <property type="entry name" value="Piwi"/>
    <property type="match status" value="1"/>
</dbReference>
<feature type="domain" description="PAZ" evidence="2">
    <location>
        <begin position="326"/>
        <end position="428"/>
    </location>
</feature>
<dbReference type="PROSITE" id="PS50821">
    <property type="entry name" value="PAZ"/>
    <property type="match status" value="1"/>
</dbReference>
<reference evidence="4 5" key="1">
    <citation type="submission" date="2024-02" db="EMBL/GenBank/DDBJ databases">
        <title>A draft genome for the cacao thread blight pathogen Marasmius crinis-equi.</title>
        <authorList>
            <person name="Cohen S.P."/>
            <person name="Baruah I.K."/>
            <person name="Amoako-Attah I."/>
            <person name="Bukari Y."/>
            <person name="Meinhardt L.W."/>
            <person name="Bailey B.A."/>
        </authorList>
    </citation>
    <scope>NUCLEOTIDE SEQUENCE [LARGE SCALE GENOMIC DNA]</scope>
    <source>
        <strain evidence="4 5">GH-76</strain>
    </source>
</reference>
<feature type="compositionally biased region" description="Basic and acidic residues" evidence="1">
    <location>
        <begin position="35"/>
        <end position="45"/>
    </location>
</feature>
<dbReference type="PROSITE" id="PS50822">
    <property type="entry name" value="PIWI"/>
    <property type="match status" value="1"/>
</dbReference>
<keyword evidence="5" id="KW-1185">Reference proteome</keyword>
<dbReference type="InterPro" id="IPR036085">
    <property type="entry name" value="PAZ_dom_sf"/>
</dbReference>
<dbReference type="SMART" id="SM01163">
    <property type="entry name" value="DUF1785"/>
    <property type="match status" value="1"/>
</dbReference>
<sequence>MTSRGQSRGRARGGDGGGGRGYSPDRGGRGYGGRGGDRDRGRGGDRGGGGYGGGGPRGGGRGGPPPIFNPNTPLRIDNRLADEELNSVISSFRSLQVNDPTRPVRPGFGTRGNPVTIRANFFAVKLPKSLIVYDYQVSITPDAGVKQRKARIFRLLEEKRAFRPFLDHIAHDGSQRLVSSVELPQPLSIELVYTEEGETAPQQNARTYIITIEFVRALNTNDLTRYMQGQPDFRRYDTAPLIGALNLVLQRRASQTGVRIGQDRDNNKNDRNKYFFPLSSQKHPLGPGVIAIQGYYASVRPAYKQLMVNVNVCMAAFLDLPDDMAKALMAFNRNAQGAMPTLPPNLVRSIKVTTTYLGYKKRSKVYAIGTTSARNTFFPHDKYGKISVENYFKKGTLAHAHDLPVIDTRGPSKRTPSWVPAELCWIEPGQPYREKLSSAETAEMIKVACNPPTYNAQSIVGEGFSRLGLVPPTAPAPSFGISVSNEMAVIPARELQPPRLQYHRRLVNANNGGWNVAGDIVFQRPATVRNWWMLVVRDGNIDRLVSRPQDLGPLRDAFNQKLVDKGLKMPSSLPRLFNTEPLPPPSREDPTRRRALTLIRNAVYSEIEKAKANQSPKPDFILVLLANTDNFIYPGIKKLCDSELGINTIHLQLHKALNSNSNKQDQYLSNVALKVNTKLGGLNHQLDEGGMKWLRKAKTMMVGIDVTHRGPGSKDGTPSIAAVVANTHFDDFVQFPASMRIQGTHQIREMVLELREMMVERLRAYEKRSGALPERVIVFRDGVSEGQYDIVISSELNQIFEAFKKFNTSGRKAYRPQVSVIICGKRHHARNYPTDPAHADQKGNTRAGTVVDKGVTGVFDFDFYLQAHAGLQGHVRPTHYVVIYDEMRFSADEIQQGTNDTSYLYARATRAVSLIPPAYYADLACERGRCYLNDFLVGNESDRGSSAGRSDKDAERQRVFDAAAAAWGHGVHPQLRETMFYI</sequence>
<dbReference type="InterPro" id="IPR032472">
    <property type="entry name" value="ArgoL2"/>
</dbReference>
<dbReference type="InterPro" id="IPR014811">
    <property type="entry name" value="ArgoL1"/>
</dbReference>
<dbReference type="CDD" id="cd04657">
    <property type="entry name" value="Piwi_ago-like"/>
    <property type="match status" value="1"/>
</dbReference>
<dbReference type="InterPro" id="IPR003100">
    <property type="entry name" value="PAZ_dom"/>
</dbReference>
<dbReference type="InterPro" id="IPR003165">
    <property type="entry name" value="Piwi"/>
</dbReference>
<dbReference type="Pfam" id="PF08699">
    <property type="entry name" value="ArgoL1"/>
    <property type="match status" value="1"/>
</dbReference>
<dbReference type="SUPFAM" id="SSF101690">
    <property type="entry name" value="PAZ domain"/>
    <property type="match status" value="1"/>
</dbReference>
<dbReference type="Gene3D" id="3.30.420.10">
    <property type="entry name" value="Ribonuclease H-like superfamily/Ribonuclease H"/>
    <property type="match status" value="1"/>
</dbReference>
<evidence type="ECO:0000313" key="5">
    <source>
        <dbReference type="Proteomes" id="UP001465976"/>
    </source>
</evidence>
<organism evidence="4 5">
    <name type="scientific">Marasmius crinis-equi</name>
    <dbReference type="NCBI Taxonomy" id="585013"/>
    <lineage>
        <taxon>Eukaryota</taxon>
        <taxon>Fungi</taxon>
        <taxon>Dikarya</taxon>
        <taxon>Basidiomycota</taxon>
        <taxon>Agaricomycotina</taxon>
        <taxon>Agaricomycetes</taxon>
        <taxon>Agaricomycetidae</taxon>
        <taxon>Agaricales</taxon>
        <taxon>Marasmiineae</taxon>
        <taxon>Marasmiaceae</taxon>
        <taxon>Marasmius</taxon>
    </lineage>
</organism>
<accession>A0ABR3F2E4</accession>
<dbReference type="Proteomes" id="UP001465976">
    <property type="component" value="Unassembled WGS sequence"/>
</dbReference>
<evidence type="ECO:0008006" key="6">
    <source>
        <dbReference type="Google" id="ProtNLM"/>
    </source>
</evidence>
<evidence type="ECO:0000256" key="1">
    <source>
        <dbReference type="SAM" id="MobiDB-lite"/>
    </source>
</evidence>
<gene>
    <name evidence="4" type="ORF">V5O48_012602</name>
</gene>
<dbReference type="Pfam" id="PF16486">
    <property type="entry name" value="ArgoN"/>
    <property type="match status" value="1"/>
</dbReference>
<protein>
    <recommendedName>
        <fullName evidence="6">Argonaute-like protein</fullName>
    </recommendedName>
</protein>